<reference evidence="1" key="1">
    <citation type="journal article" date="2018" name="Genome Biol. Evol.">
        <title>Genomics and development of Lentinus tigrinus, a white-rot wood-decaying mushroom with dimorphic fruiting bodies.</title>
        <authorList>
            <person name="Wu B."/>
            <person name="Xu Z."/>
            <person name="Knudson A."/>
            <person name="Carlson A."/>
            <person name="Chen N."/>
            <person name="Kovaka S."/>
            <person name="LaButti K."/>
            <person name="Lipzen A."/>
            <person name="Pennachio C."/>
            <person name="Riley R."/>
            <person name="Schakwitz W."/>
            <person name="Umezawa K."/>
            <person name="Ohm R.A."/>
            <person name="Grigoriev I.V."/>
            <person name="Nagy L.G."/>
            <person name="Gibbons J."/>
            <person name="Hibbett D."/>
        </authorList>
    </citation>
    <scope>NUCLEOTIDE SEQUENCE [LARGE SCALE GENOMIC DNA]</scope>
    <source>
        <strain evidence="1">ALCF2SS1-6</strain>
    </source>
</reference>
<name>A0A5C2S2J4_9APHY</name>
<dbReference type="EMBL" id="ML122279">
    <property type="protein sequence ID" value="RPD57682.1"/>
    <property type="molecule type" value="Genomic_DNA"/>
</dbReference>
<organism evidence="1 2">
    <name type="scientific">Lentinus tigrinus ALCF2SS1-6</name>
    <dbReference type="NCBI Taxonomy" id="1328759"/>
    <lineage>
        <taxon>Eukaryota</taxon>
        <taxon>Fungi</taxon>
        <taxon>Dikarya</taxon>
        <taxon>Basidiomycota</taxon>
        <taxon>Agaricomycotina</taxon>
        <taxon>Agaricomycetes</taxon>
        <taxon>Polyporales</taxon>
        <taxon>Polyporaceae</taxon>
        <taxon>Lentinus</taxon>
    </lineage>
</organism>
<gene>
    <name evidence="1" type="ORF">L227DRAFT_221175</name>
</gene>
<accession>A0A5C2S2J4</accession>
<dbReference type="Proteomes" id="UP000313359">
    <property type="component" value="Unassembled WGS sequence"/>
</dbReference>
<protein>
    <submittedName>
        <fullName evidence="1">Uncharacterized protein</fullName>
    </submittedName>
</protein>
<dbReference type="PROSITE" id="PS51257">
    <property type="entry name" value="PROKAR_LIPOPROTEIN"/>
    <property type="match status" value="1"/>
</dbReference>
<evidence type="ECO:0000313" key="2">
    <source>
        <dbReference type="Proteomes" id="UP000313359"/>
    </source>
</evidence>
<evidence type="ECO:0000313" key="1">
    <source>
        <dbReference type="EMBL" id="RPD57682.1"/>
    </source>
</evidence>
<sequence>MSHCVRGQSSHSRGTASSCVLSGCWICGIELSPIAILFTGSSWSPCQYCS</sequence>
<keyword evidence="2" id="KW-1185">Reference proteome</keyword>
<dbReference type="AlphaFoldDB" id="A0A5C2S2J4"/>
<proteinExistence type="predicted"/>